<dbReference type="PANTHER" id="PTHR10969">
    <property type="entry name" value="MICROTUBULE-ASSOCIATED PROTEINS 1A/1B LIGHT CHAIN 3-RELATED"/>
    <property type="match status" value="1"/>
</dbReference>
<reference evidence="4" key="1">
    <citation type="journal article" date="2020" name="Nature">
        <title>Giant virus diversity and host interactions through global metagenomics.</title>
        <authorList>
            <person name="Schulz F."/>
            <person name="Roux S."/>
            <person name="Paez-Espino D."/>
            <person name="Jungbluth S."/>
            <person name="Walsh D.A."/>
            <person name="Denef V.J."/>
            <person name="McMahon K.D."/>
            <person name="Konstantinidis K.T."/>
            <person name="Eloe-Fadrosh E.A."/>
            <person name="Kyrpides N.C."/>
            <person name="Woyke T."/>
        </authorList>
    </citation>
    <scope>NUCLEOTIDE SEQUENCE</scope>
    <source>
        <strain evidence="4">GVMAG-M-3300023179-73</strain>
    </source>
</reference>
<accession>A0A6C0H7R2</accession>
<dbReference type="Gene3D" id="3.10.20.90">
    <property type="entry name" value="Phosphatidylinositol 3-kinase Catalytic Subunit, Chain A, domain 1"/>
    <property type="match status" value="1"/>
</dbReference>
<dbReference type="SUPFAM" id="SSF54236">
    <property type="entry name" value="Ubiquitin-like"/>
    <property type="match status" value="1"/>
</dbReference>
<evidence type="ECO:0000256" key="2">
    <source>
        <dbReference type="ARBA" id="ARBA00023136"/>
    </source>
</evidence>
<protein>
    <recommendedName>
        <fullName evidence="5">Autophagy-related protein</fullName>
    </recommendedName>
</protein>
<evidence type="ECO:0000313" key="4">
    <source>
        <dbReference type="EMBL" id="QHT76256.1"/>
    </source>
</evidence>
<name>A0A6C0H7R2_9ZZZZ</name>
<keyword evidence="3" id="KW-0449">Lipoprotein</keyword>
<dbReference type="AlphaFoldDB" id="A0A6C0H7R2"/>
<dbReference type="GO" id="GO:0016020">
    <property type="term" value="C:membrane"/>
    <property type="evidence" value="ECO:0007669"/>
    <property type="project" value="UniProtKB-SubCell"/>
</dbReference>
<evidence type="ECO:0000256" key="3">
    <source>
        <dbReference type="ARBA" id="ARBA00023288"/>
    </source>
</evidence>
<evidence type="ECO:0000256" key="1">
    <source>
        <dbReference type="ARBA" id="ARBA00004370"/>
    </source>
</evidence>
<dbReference type="Pfam" id="PF02991">
    <property type="entry name" value="ATG8"/>
    <property type="match status" value="1"/>
</dbReference>
<dbReference type="EMBL" id="MN739892">
    <property type="protein sequence ID" value="QHT76256.1"/>
    <property type="molecule type" value="Genomic_DNA"/>
</dbReference>
<dbReference type="InterPro" id="IPR029071">
    <property type="entry name" value="Ubiquitin-like_domsf"/>
</dbReference>
<proteinExistence type="predicted"/>
<comment type="subcellular location">
    <subcellularLocation>
        <location evidence="1">Membrane</location>
    </subcellularLocation>
</comment>
<evidence type="ECO:0008006" key="5">
    <source>
        <dbReference type="Google" id="ProtNLM"/>
    </source>
</evidence>
<dbReference type="InterPro" id="IPR004241">
    <property type="entry name" value="Atg8-like"/>
</dbReference>
<organism evidence="4">
    <name type="scientific">viral metagenome</name>
    <dbReference type="NCBI Taxonomy" id="1070528"/>
    <lineage>
        <taxon>unclassified sequences</taxon>
        <taxon>metagenomes</taxon>
        <taxon>organismal metagenomes</taxon>
    </lineage>
</organism>
<keyword evidence="2" id="KW-0472">Membrane</keyword>
<sequence length="125" mass="14347">MTDRKAVDYSKLEFSPAEKELIRKEVDLIKHKYPDYIPVVLRTKDTSLQSSKNKFLVTGDVTIGQFMHIIRRRLDKKLKPTQALYIFANNCIPPSSCLLSAVYISELDKETGMLFLTVCQENTFG</sequence>